<keyword evidence="2" id="KW-0472">Membrane</keyword>
<dbReference type="InterPro" id="IPR018392">
    <property type="entry name" value="LysM"/>
</dbReference>
<dbReference type="AlphaFoldDB" id="A0A7L4YSP9"/>
<evidence type="ECO:0000259" key="3">
    <source>
        <dbReference type="Pfam" id="PF01476"/>
    </source>
</evidence>
<feature type="domain" description="LysM" evidence="3">
    <location>
        <begin position="205"/>
        <end position="255"/>
    </location>
</feature>
<proteinExistence type="predicted"/>
<sequence length="259" mass="26600">MTMQTSSSSTSKSIPADQSASHAASHRPRATTRRRARPERRTDRFGVFAPVPDAPAAPATPAPGHSPLTDERSMVHSFVATPTAAPSQPEPPQRTPHPERREPDFSGEYLGPLLPPIIEVGSRSSWLARPATLAAARESLRSAERATQAAKPARQGAAPATRRSRVRLTLRGRLAVVALIAGAIAGTSALAGADRPQTIPVAEVQVAAGDTVSSIAAQAAGGRDVAEVAAAIQAANGLAGSADAPLEPGLVIVVPGSTE</sequence>
<dbReference type="KEGG" id="eke:EK0264_17745"/>
<dbReference type="Pfam" id="PF01476">
    <property type="entry name" value="LysM"/>
    <property type="match status" value="1"/>
</dbReference>
<reference evidence="4 5" key="1">
    <citation type="journal article" date="2018" name="Int. J. Syst. Evol. Microbiol.">
        <title>Epidermidibacterium keratini gen. nov., sp. nov., a member of the family Sporichthyaceae, isolated from keratin epidermis.</title>
        <authorList>
            <person name="Lee D.G."/>
            <person name="Trujillo M.E."/>
            <person name="Kang S."/>
            <person name="Nam J.J."/>
            <person name="Kim Y.J."/>
        </authorList>
    </citation>
    <scope>NUCLEOTIDE SEQUENCE [LARGE SCALE GENOMIC DNA]</scope>
    <source>
        <strain evidence="4 5">EPI-7</strain>
    </source>
</reference>
<feature type="compositionally biased region" description="Pro residues" evidence="1">
    <location>
        <begin position="52"/>
        <end position="61"/>
    </location>
</feature>
<keyword evidence="5" id="KW-1185">Reference proteome</keyword>
<gene>
    <name evidence="4" type="ORF">EK0264_17745</name>
</gene>
<keyword evidence="2" id="KW-1133">Transmembrane helix</keyword>
<dbReference type="RefSeq" id="WP_159547058.1">
    <property type="nucleotide sequence ID" value="NZ_CP047156.1"/>
</dbReference>
<evidence type="ECO:0000313" key="4">
    <source>
        <dbReference type="EMBL" id="QHC01934.1"/>
    </source>
</evidence>
<dbReference type="InParanoid" id="A0A7L4YSP9"/>
<organism evidence="4 5">
    <name type="scientific">Epidermidibacterium keratini</name>
    <dbReference type="NCBI Taxonomy" id="1891644"/>
    <lineage>
        <taxon>Bacteria</taxon>
        <taxon>Bacillati</taxon>
        <taxon>Actinomycetota</taxon>
        <taxon>Actinomycetes</taxon>
        <taxon>Sporichthyales</taxon>
        <taxon>Sporichthyaceae</taxon>
        <taxon>Epidermidibacterium</taxon>
    </lineage>
</organism>
<feature type="compositionally biased region" description="Low complexity" evidence="1">
    <location>
        <begin position="145"/>
        <end position="161"/>
    </location>
</feature>
<protein>
    <recommendedName>
        <fullName evidence="3">LysM domain-containing protein</fullName>
    </recommendedName>
</protein>
<feature type="region of interest" description="Disordered" evidence="1">
    <location>
        <begin position="143"/>
        <end position="163"/>
    </location>
</feature>
<name>A0A7L4YSP9_9ACTN</name>
<dbReference type="Gene3D" id="3.10.350.10">
    <property type="entry name" value="LysM domain"/>
    <property type="match status" value="1"/>
</dbReference>
<evidence type="ECO:0000313" key="5">
    <source>
        <dbReference type="Proteomes" id="UP000463857"/>
    </source>
</evidence>
<feature type="transmembrane region" description="Helical" evidence="2">
    <location>
        <begin position="172"/>
        <end position="193"/>
    </location>
</feature>
<feature type="region of interest" description="Disordered" evidence="1">
    <location>
        <begin position="1"/>
        <end position="103"/>
    </location>
</feature>
<evidence type="ECO:0000256" key="2">
    <source>
        <dbReference type="SAM" id="Phobius"/>
    </source>
</evidence>
<dbReference type="InterPro" id="IPR036779">
    <property type="entry name" value="LysM_dom_sf"/>
</dbReference>
<keyword evidence="2" id="KW-0812">Transmembrane</keyword>
<feature type="compositionally biased region" description="Low complexity" evidence="1">
    <location>
        <begin position="1"/>
        <end position="23"/>
    </location>
</feature>
<dbReference type="EMBL" id="CP047156">
    <property type="protein sequence ID" value="QHC01934.1"/>
    <property type="molecule type" value="Genomic_DNA"/>
</dbReference>
<feature type="compositionally biased region" description="Basic residues" evidence="1">
    <location>
        <begin position="24"/>
        <end position="38"/>
    </location>
</feature>
<dbReference type="Proteomes" id="UP000463857">
    <property type="component" value="Chromosome"/>
</dbReference>
<evidence type="ECO:0000256" key="1">
    <source>
        <dbReference type="SAM" id="MobiDB-lite"/>
    </source>
</evidence>
<accession>A0A7L4YSP9</accession>